<organism evidence="2 3">
    <name type="scientific">Nocardioides aestuarii</name>
    <dbReference type="NCBI Taxonomy" id="252231"/>
    <lineage>
        <taxon>Bacteria</taxon>
        <taxon>Bacillati</taxon>
        <taxon>Actinomycetota</taxon>
        <taxon>Actinomycetes</taxon>
        <taxon>Propionibacteriales</taxon>
        <taxon>Nocardioidaceae</taxon>
        <taxon>Nocardioides</taxon>
    </lineage>
</organism>
<dbReference type="Pfam" id="PF10944">
    <property type="entry name" value="DUF2630"/>
    <property type="match status" value="1"/>
</dbReference>
<evidence type="ECO:0000313" key="2">
    <source>
        <dbReference type="EMBL" id="MFD1947209.1"/>
    </source>
</evidence>
<feature type="region of interest" description="Disordered" evidence="1">
    <location>
        <begin position="55"/>
        <end position="76"/>
    </location>
</feature>
<gene>
    <name evidence="2" type="ORF">ACFSDE_10440</name>
</gene>
<dbReference type="InterPro" id="IPR020311">
    <property type="entry name" value="Uncharacterised_Rv0898c"/>
</dbReference>
<proteinExistence type="predicted"/>
<feature type="compositionally biased region" description="Polar residues" evidence="1">
    <location>
        <begin position="67"/>
        <end position="76"/>
    </location>
</feature>
<comment type="caution">
    <text evidence="2">The sequence shown here is derived from an EMBL/GenBank/DDBJ whole genome shotgun (WGS) entry which is preliminary data.</text>
</comment>
<reference evidence="3" key="1">
    <citation type="journal article" date="2019" name="Int. J. Syst. Evol. Microbiol.">
        <title>The Global Catalogue of Microorganisms (GCM) 10K type strain sequencing project: providing services to taxonomists for standard genome sequencing and annotation.</title>
        <authorList>
            <consortium name="The Broad Institute Genomics Platform"/>
            <consortium name="The Broad Institute Genome Sequencing Center for Infectious Disease"/>
            <person name="Wu L."/>
            <person name="Ma J."/>
        </authorList>
    </citation>
    <scope>NUCLEOTIDE SEQUENCE [LARGE SCALE GENOMIC DNA]</scope>
    <source>
        <strain evidence="3">CGMCC 1.12477</strain>
    </source>
</reference>
<protein>
    <submittedName>
        <fullName evidence="2">DUF2630 family protein</fullName>
    </submittedName>
</protein>
<name>A0ABW4TNZ1_9ACTN</name>
<evidence type="ECO:0000256" key="1">
    <source>
        <dbReference type="SAM" id="MobiDB-lite"/>
    </source>
</evidence>
<keyword evidence="3" id="KW-1185">Reference proteome</keyword>
<evidence type="ECO:0000313" key="3">
    <source>
        <dbReference type="Proteomes" id="UP001597351"/>
    </source>
</evidence>
<dbReference type="EMBL" id="JBHUGD010000003">
    <property type="protein sequence ID" value="MFD1947209.1"/>
    <property type="molecule type" value="Genomic_DNA"/>
</dbReference>
<sequence length="76" mass="8764">MSDPDAGVLGHINALVDEEHRLRGEGSGDPARLREVEEELDRCWDLLRQRRARREYGEDPDDAEVRSASTVENYRQ</sequence>
<accession>A0ABW4TNZ1</accession>
<dbReference type="Proteomes" id="UP001597351">
    <property type="component" value="Unassembled WGS sequence"/>
</dbReference>
<dbReference type="RefSeq" id="WP_343918082.1">
    <property type="nucleotide sequence ID" value="NZ_BAAAJT010000002.1"/>
</dbReference>